<protein>
    <recommendedName>
        <fullName evidence="8">Polymerase beta nucleotidyltransferase domain-containing protein</fullName>
    </recommendedName>
</protein>
<comment type="cofactor">
    <cofactor evidence="1">
        <name>Mg(2+)</name>
        <dbReference type="ChEBI" id="CHEBI:18420"/>
    </cofactor>
</comment>
<dbReference type="GO" id="GO:0016779">
    <property type="term" value="F:nucleotidyltransferase activity"/>
    <property type="evidence" value="ECO:0007669"/>
    <property type="project" value="UniProtKB-KW"/>
</dbReference>
<name>A0A2M6WL17_9BACT</name>
<evidence type="ECO:0000256" key="1">
    <source>
        <dbReference type="ARBA" id="ARBA00001946"/>
    </source>
</evidence>
<keyword evidence="7" id="KW-0460">Magnesium</keyword>
<gene>
    <name evidence="9" type="ORF">COU00_04255</name>
</gene>
<dbReference type="Gene3D" id="3.30.460.10">
    <property type="entry name" value="Beta Polymerase, domain 2"/>
    <property type="match status" value="1"/>
</dbReference>
<evidence type="ECO:0000256" key="5">
    <source>
        <dbReference type="ARBA" id="ARBA00022741"/>
    </source>
</evidence>
<keyword evidence="4" id="KW-0479">Metal-binding</keyword>
<keyword evidence="3" id="KW-0548">Nucleotidyltransferase</keyword>
<evidence type="ECO:0000256" key="4">
    <source>
        <dbReference type="ARBA" id="ARBA00022723"/>
    </source>
</evidence>
<evidence type="ECO:0000256" key="2">
    <source>
        <dbReference type="ARBA" id="ARBA00022679"/>
    </source>
</evidence>
<feature type="domain" description="Polymerase beta nucleotidyltransferase" evidence="8">
    <location>
        <begin position="8"/>
        <end position="97"/>
    </location>
</feature>
<dbReference type="GO" id="GO:0005524">
    <property type="term" value="F:ATP binding"/>
    <property type="evidence" value="ECO:0007669"/>
    <property type="project" value="UniProtKB-KW"/>
</dbReference>
<keyword evidence="5" id="KW-0547">Nucleotide-binding</keyword>
<dbReference type="PANTHER" id="PTHR33571:SF14">
    <property type="entry name" value="PROTEIN ADENYLYLTRANSFERASE MJ0435-RELATED"/>
    <property type="match status" value="1"/>
</dbReference>
<sequence>MTTQTIKNKILPILKREGVTKAAIFGSFARGEANKRSDVDLLVKLDRSKTLLDFSGLKIELEEKLGRKVDLVSYSGISHLLKKIILGEQKIIYKKRKRP</sequence>
<dbReference type="InterPro" id="IPR043519">
    <property type="entry name" value="NT_sf"/>
</dbReference>
<keyword evidence="2" id="KW-0808">Transferase</keyword>
<dbReference type="SUPFAM" id="SSF81301">
    <property type="entry name" value="Nucleotidyltransferase"/>
    <property type="match status" value="1"/>
</dbReference>
<evidence type="ECO:0000313" key="10">
    <source>
        <dbReference type="Proteomes" id="UP000229335"/>
    </source>
</evidence>
<dbReference type="EMBL" id="PFAS01000074">
    <property type="protein sequence ID" value="PIT93487.1"/>
    <property type="molecule type" value="Genomic_DNA"/>
</dbReference>
<dbReference type="InterPro" id="IPR052038">
    <property type="entry name" value="Type-VII_TA_antitoxin"/>
</dbReference>
<accession>A0A2M6WL17</accession>
<evidence type="ECO:0000256" key="7">
    <source>
        <dbReference type="ARBA" id="ARBA00022842"/>
    </source>
</evidence>
<evidence type="ECO:0000259" key="8">
    <source>
        <dbReference type="Pfam" id="PF18765"/>
    </source>
</evidence>
<dbReference type="PANTHER" id="PTHR33571">
    <property type="entry name" value="SSL8005 PROTEIN"/>
    <property type="match status" value="1"/>
</dbReference>
<evidence type="ECO:0000256" key="3">
    <source>
        <dbReference type="ARBA" id="ARBA00022695"/>
    </source>
</evidence>
<comment type="caution">
    <text evidence="9">The sequence shown here is derived from an EMBL/GenBank/DDBJ whole genome shotgun (WGS) entry which is preliminary data.</text>
</comment>
<dbReference type="Proteomes" id="UP000229335">
    <property type="component" value="Unassembled WGS sequence"/>
</dbReference>
<proteinExistence type="predicted"/>
<reference evidence="10" key="1">
    <citation type="submission" date="2017-09" db="EMBL/GenBank/DDBJ databases">
        <title>Depth-based differentiation of microbial function through sediment-hosted aquifers and enrichment of novel symbionts in the deep terrestrial subsurface.</title>
        <authorList>
            <person name="Probst A.J."/>
            <person name="Ladd B."/>
            <person name="Jarett J.K."/>
            <person name="Geller-Mcgrath D.E."/>
            <person name="Sieber C.M.K."/>
            <person name="Emerson J.B."/>
            <person name="Anantharaman K."/>
            <person name="Thomas B.C."/>
            <person name="Malmstrom R."/>
            <person name="Stieglmeier M."/>
            <person name="Klingl A."/>
            <person name="Woyke T."/>
            <person name="Ryan C.M."/>
            <person name="Banfield J.F."/>
        </authorList>
    </citation>
    <scope>NUCLEOTIDE SEQUENCE [LARGE SCALE GENOMIC DNA]</scope>
</reference>
<dbReference type="Pfam" id="PF18765">
    <property type="entry name" value="Polbeta"/>
    <property type="match status" value="1"/>
</dbReference>
<dbReference type="AlphaFoldDB" id="A0A2M6WL17"/>
<organism evidence="9 10">
    <name type="scientific">Candidatus Falkowbacteria bacterium CG10_big_fil_rev_8_21_14_0_10_43_11</name>
    <dbReference type="NCBI Taxonomy" id="1974568"/>
    <lineage>
        <taxon>Bacteria</taxon>
        <taxon>Candidatus Falkowiibacteriota</taxon>
    </lineage>
</organism>
<evidence type="ECO:0000256" key="6">
    <source>
        <dbReference type="ARBA" id="ARBA00022840"/>
    </source>
</evidence>
<dbReference type="GO" id="GO:0046872">
    <property type="term" value="F:metal ion binding"/>
    <property type="evidence" value="ECO:0007669"/>
    <property type="project" value="UniProtKB-KW"/>
</dbReference>
<keyword evidence="6" id="KW-0067">ATP-binding</keyword>
<evidence type="ECO:0000313" key="9">
    <source>
        <dbReference type="EMBL" id="PIT93487.1"/>
    </source>
</evidence>
<dbReference type="InterPro" id="IPR041633">
    <property type="entry name" value="Polbeta"/>
</dbReference>
<dbReference type="CDD" id="cd05403">
    <property type="entry name" value="NT_KNTase_like"/>
    <property type="match status" value="1"/>
</dbReference>